<evidence type="ECO:0000256" key="6">
    <source>
        <dbReference type="ARBA" id="ARBA00023136"/>
    </source>
</evidence>
<dbReference type="OrthoDB" id="9811198at2"/>
<evidence type="ECO:0000256" key="5">
    <source>
        <dbReference type="ARBA" id="ARBA00022989"/>
    </source>
</evidence>
<keyword evidence="6 7" id="KW-0472">Membrane</keyword>
<organism evidence="9 10">
    <name type="scientific">Altererythrobacter xiamenensis</name>
    <dbReference type="NCBI Taxonomy" id="1316679"/>
    <lineage>
        <taxon>Bacteria</taxon>
        <taxon>Pseudomonadati</taxon>
        <taxon>Pseudomonadota</taxon>
        <taxon>Alphaproteobacteria</taxon>
        <taxon>Sphingomonadales</taxon>
        <taxon>Erythrobacteraceae</taxon>
        <taxon>Altererythrobacter</taxon>
    </lineage>
</organism>
<dbReference type="PRINTS" id="PR01837">
    <property type="entry name" value="MGTCSAPBPROT"/>
</dbReference>
<name>A0A1Y6F1V3_9SPHN</name>
<accession>A0A1Y6F1V3</accession>
<dbReference type="RefSeq" id="WP_086437110.1">
    <property type="nucleotide sequence ID" value="NZ_FXWG01000002.1"/>
</dbReference>
<keyword evidence="7" id="KW-0997">Cell inner membrane</keyword>
<dbReference type="GO" id="GO:0005886">
    <property type="term" value="C:plasma membrane"/>
    <property type="evidence" value="ECO:0007669"/>
    <property type="project" value="UniProtKB-SubCell"/>
</dbReference>
<dbReference type="AlphaFoldDB" id="A0A1Y6F1V3"/>
<protein>
    <recommendedName>
        <fullName evidence="7">Protein MgtC</fullName>
    </recommendedName>
</protein>
<gene>
    <name evidence="9" type="ORF">SAMN06297468_1151</name>
</gene>
<evidence type="ECO:0000256" key="7">
    <source>
        <dbReference type="RuleBase" id="RU365041"/>
    </source>
</evidence>
<comment type="subcellular location">
    <subcellularLocation>
        <location evidence="7">Cell inner membrane</location>
        <topology evidence="7">Multi-pass membrane protein</topology>
    </subcellularLocation>
    <subcellularLocation>
        <location evidence="1">Cell membrane</location>
        <topology evidence="1">Multi-pass membrane protein</topology>
    </subcellularLocation>
</comment>
<keyword evidence="3" id="KW-1003">Cell membrane</keyword>
<feature type="transmembrane region" description="Helical" evidence="7">
    <location>
        <begin position="77"/>
        <end position="95"/>
    </location>
</feature>
<dbReference type="PANTHER" id="PTHR33778:SF1">
    <property type="entry name" value="MAGNESIUM TRANSPORTER YHID-RELATED"/>
    <property type="match status" value="1"/>
</dbReference>
<dbReference type="EMBL" id="FXWG01000002">
    <property type="protein sequence ID" value="SMQ68878.1"/>
    <property type="molecule type" value="Genomic_DNA"/>
</dbReference>
<feature type="transmembrane region" description="Helical" evidence="7">
    <location>
        <begin position="107"/>
        <end position="140"/>
    </location>
</feature>
<keyword evidence="10" id="KW-1185">Reference proteome</keyword>
<proteinExistence type="inferred from homology"/>
<feature type="transmembrane region" description="Helical" evidence="7">
    <location>
        <begin position="45"/>
        <end position="65"/>
    </location>
</feature>
<sequence>MDAFTPETMSWEVAGMRLFFATLLPLMIGLERFLRRKPIDFRPFVIISVGACGLVMASIEMLQSVTDSNSNIDPTRVIEGVITGIGFLGAGAMFRQGNFVQGAGSAASIWVAGAIGLTCGMGEIWLGIAISLIVLILLIASGPFTSKWDPDAHATKDDSDSGQ</sequence>
<feature type="domain" description="MgtC/SapB/SrpB/YhiD N-terminal" evidence="8">
    <location>
        <begin position="18"/>
        <end position="144"/>
    </location>
</feature>
<evidence type="ECO:0000313" key="9">
    <source>
        <dbReference type="EMBL" id="SMQ68878.1"/>
    </source>
</evidence>
<evidence type="ECO:0000313" key="10">
    <source>
        <dbReference type="Proteomes" id="UP000194420"/>
    </source>
</evidence>
<reference evidence="10" key="1">
    <citation type="submission" date="2017-04" db="EMBL/GenBank/DDBJ databases">
        <authorList>
            <person name="Varghese N."/>
            <person name="Submissions S."/>
        </authorList>
    </citation>
    <scope>NUCLEOTIDE SEQUENCE [LARGE SCALE GENOMIC DNA]</scope>
</reference>
<evidence type="ECO:0000259" key="8">
    <source>
        <dbReference type="Pfam" id="PF02308"/>
    </source>
</evidence>
<dbReference type="Pfam" id="PF02308">
    <property type="entry name" value="MgtC"/>
    <property type="match status" value="1"/>
</dbReference>
<feature type="transmembrane region" description="Helical" evidence="7">
    <location>
        <begin position="14"/>
        <end position="33"/>
    </location>
</feature>
<dbReference type="PANTHER" id="PTHR33778">
    <property type="entry name" value="PROTEIN MGTC"/>
    <property type="match status" value="1"/>
</dbReference>
<dbReference type="Proteomes" id="UP000194420">
    <property type="component" value="Unassembled WGS sequence"/>
</dbReference>
<evidence type="ECO:0000256" key="4">
    <source>
        <dbReference type="ARBA" id="ARBA00022692"/>
    </source>
</evidence>
<keyword evidence="5 7" id="KW-1133">Transmembrane helix</keyword>
<dbReference type="InterPro" id="IPR003416">
    <property type="entry name" value="MgtC/SapB/SrpB/YhiD_fam"/>
</dbReference>
<keyword evidence="4 7" id="KW-0812">Transmembrane</keyword>
<evidence type="ECO:0000256" key="3">
    <source>
        <dbReference type="ARBA" id="ARBA00022475"/>
    </source>
</evidence>
<evidence type="ECO:0000256" key="2">
    <source>
        <dbReference type="ARBA" id="ARBA00009298"/>
    </source>
</evidence>
<evidence type="ECO:0000256" key="1">
    <source>
        <dbReference type="ARBA" id="ARBA00004651"/>
    </source>
</evidence>
<comment type="similarity">
    <text evidence="2 7">Belongs to the MgtC/SapB family.</text>
</comment>
<dbReference type="InterPro" id="IPR049177">
    <property type="entry name" value="MgtC_SapB_SrpB_YhiD_N"/>
</dbReference>